<sequence length="116" mass="13276">MILIPDTNWDKKDTNGNTILEWGIWSNSSNVIDVFHHNPALMAKFVSTEKAQIHNFFRVAMESHISDDFRKTQIEKFTQLGLDINDLGQDNHIALYSTINISLLQSIMLATQNCQL</sequence>
<gene>
    <name evidence="1" type="ordered locus">Rsl_880</name>
</gene>
<evidence type="ECO:0000313" key="2">
    <source>
        <dbReference type="Proteomes" id="UP000005443"/>
    </source>
</evidence>
<accession>A0ABM5MSC8</accession>
<dbReference type="Proteomes" id="UP000005443">
    <property type="component" value="Chromosome"/>
</dbReference>
<dbReference type="EMBL" id="CP002428">
    <property type="protein sequence ID" value="AEV92344.1"/>
    <property type="molecule type" value="Genomic_DNA"/>
</dbReference>
<dbReference type="RefSeq" id="WP_014273553.1">
    <property type="nucleotide sequence ID" value="NC_016639.1"/>
</dbReference>
<evidence type="ECO:0000313" key="1">
    <source>
        <dbReference type="EMBL" id="AEV92344.1"/>
    </source>
</evidence>
<reference evidence="1 2" key="1">
    <citation type="journal article" date="2012" name="J. Bacteriol.">
        <title>Complete genome sequence of Rickettsia slovaca, the agent of tick-borne lymphadenitis.</title>
        <authorList>
            <person name="Fournier P.E."/>
            <person name="El Karkouri K."/>
            <person name="Robert C."/>
            <person name="Medigue C."/>
            <person name="Raoult D."/>
        </authorList>
    </citation>
    <scope>NUCLEOTIDE SEQUENCE [LARGE SCALE GENOMIC DNA]</scope>
    <source>
        <strain evidence="1 2">13-B</strain>
    </source>
</reference>
<protein>
    <submittedName>
        <fullName evidence="1">Uncharacterized protein</fullName>
    </submittedName>
</protein>
<organism evidence="1 2">
    <name type="scientific">Rickettsia slovaca (strain 13-B)</name>
    <dbReference type="NCBI Taxonomy" id="941638"/>
    <lineage>
        <taxon>Bacteria</taxon>
        <taxon>Pseudomonadati</taxon>
        <taxon>Pseudomonadota</taxon>
        <taxon>Alphaproteobacteria</taxon>
        <taxon>Rickettsiales</taxon>
        <taxon>Rickettsiaceae</taxon>
        <taxon>Rickettsieae</taxon>
        <taxon>Rickettsia</taxon>
        <taxon>spotted fever group</taxon>
    </lineage>
</organism>
<keyword evidence="2" id="KW-1185">Reference proteome</keyword>
<name>A0ABM5MSC8_RICS1</name>
<proteinExistence type="predicted"/>